<gene>
    <name evidence="4" type="ORF">C1C97_012060</name>
</gene>
<evidence type="ECO:0000259" key="2">
    <source>
        <dbReference type="Pfam" id="PF03033"/>
    </source>
</evidence>
<evidence type="ECO:0000313" key="5">
    <source>
        <dbReference type="Proteomes" id="UP000249516"/>
    </source>
</evidence>
<dbReference type="Pfam" id="PF03033">
    <property type="entry name" value="Glyco_transf_28"/>
    <property type="match status" value="1"/>
</dbReference>
<evidence type="ECO:0000259" key="3">
    <source>
        <dbReference type="Pfam" id="PF06722"/>
    </source>
</evidence>
<name>A0A495A238_9MICC</name>
<dbReference type="Proteomes" id="UP000249516">
    <property type="component" value="Unassembled WGS sequence"/>
</dbReference>
<dbReference type="InterPro" id="IPR010610">
    <property type="entry name" value="EryCIII-like_C"/>
</dbReference>
<dbReference type="PANTHER" id="PTHR48050:SF13">
    <property type="entry name" value="STEROL 3-BETA-GLUCOSYLTRANSFERASE UGT80A2"/>
    <property type="match status" value="1"/>
</dbReference>
<sequence length="497" mass="53034">MAAGVFAPVRRTAGRTAVHRGGCVRSRPGARERRGARSASAGRHDPTPLPRLSAPAPNHYHGAEGVTERSPAVPPTSSPGRKQRRRRGAHRVKVAVSAIGSRGDVVPFANLAHRFAAAGHRVTLVTHDSSRDVLDAGLQVVPVPSDPQSLMAGPAGQAAHRWSPWELNRSRDLFADFVHSGAAPAREALEDADVLIASTFSIAAVDAALQQGVPVVRAHMWPEYPELDGPMPLLPYSWRVPGPARRLARGALRRAEPYLGGVAGHWRRGRLHLAARHPVGLTTATAGSLYAFSPQLVPVLPAEGTVTGWWTGPVGHGALPDPLLELLGSGDWIYLGFGSMQRGSPSEVLQHVGDACERAGVRAVAQLGRLRGRVHPNVVCIDEQPHDALFRHVRAVVHHGGAGTTAAAVRAGVPSVVVPHFADQFYWGSRLHALGVAPRPLRRQALTGPRLARLIREALDPAVAARAELLAERVRAEDGCGRAVHQVEEWLSAAAPR</sequence>
<evidence type="ECO:0000256" key="1">
    <source>
        <dbReference type="SAM" id="MobiDB-lite"/>
    </source>
</evidence>
<accession>A0A495A238</accession>
<reference evidence="4 5" key="1">
    <citation type="submission" date="2018-10" db="EMBL/GenBank/DDBJ databases">
        <title>Kocuria tytouropygialis sp. nov., isolated from the uropygial gland of an American barn owl (Tyto furcata).</title>
        <authorList>
            <person name="Braun M.S."/>
            <person name="Wang E."/>
            <person name="Zimmermann S."/>
            <person name="Wagner H."/>
            <person name="Wink M."/>
        </authorList>
    </citation>
    <scope>NUCLEOTIDE SEQUENCE [LARGE SCALE GENOMIC DNA]</scope>
    <source>
        <strain evidence="4 5">442</strain>
    </source>
</reference>
<comment type="caution">
    <text evidence="4">The sequence shown here is derived from an EMBL/GenBank/DDBJ whole genome shotgun (WGS) entry which is preliminary data.</text>
</comment>
<dbReference type="PANTHER" id="PTHR48050">
    <property type="entry name" value="STEROL 3-BETA-GLUCOSYLTRANSFERASE"/>
    <property type="match status" value="1"/>
</dbReference>
<dbReference type="FunFam" id="3.40.50.2000:FF:000009">
    <property type="entry name" value="Sterol 3-beta-glucosyltransferase UGT80A2"/>
    <property type="match status" value="1"/>
</dbReference>
<dbReference type="Pfam" id="PF06722">
    <property type="entry name" value="EryCIII-like_C"/>
    <property type="match status" value="1"/>
</dbReference>
<dbReference type="InterPro" id="IPR004276">
    <property type="entry name" value="GlycoTrans_28_N"/>
</dbReference>
<feature type="region of interest" description="Disordered" evidence="1">
    <location>
        <begin position="14"/>
        <end position="90"/>
    </location>
</feature>
<feature type="compositionally biased region" description="Basic residues" evidence="1">
    <location>
        <begin position="81"/>
        <end position="90"/>
    </location>
</feature>
<dbReference type="EMBL" id="PNJG02000006">
    <property type="protein sequence ID" value="RKQ33142.1"/>
    <property type="molecule type" value="Genomic_DNA"/>
</dbReference>
<organism evidence="4 5">
    <name type="scientific">Kocuria tytonis</name>
    <dbReference type="NCBI Taxonomy" id="2054280"/>
    <lineage>
        <taxon>Bacteria</taxon>
        <taxon>Bacillati</taxon>
        <taxon>Actinomycetota</taxon>
        <taxon>Actinomycetes</taxon>
        <taxon>Micrococcales</taxon>
        <taxon>Micrococcaceae</taxon>
        <taxon>Kocuria</taxon>
    </lineage>
</organism>
<dbReference type="InterPro" id="IPR002213">
    <property type="entry name" value="UDP_glucos_trans"/>
</dbReference>
<dbReference type="CDD" id="cd03784">
    <property type="entry name" value="GT1_Gtf-like"/>
    <property type="match status" value="1"/>
</dbReference>
<dbReference type="SUPFAM" id="SSF53756">
    <property type="entry name" value="UDP-Glycosyltransferase/glycogen phosphorylase"/>
    <property type="match status" value="1"/>
</dbReference>
<keyword evidence="4" id="KW-0808">Transferase</keyword>
<evidence type="ECO:0000313" key="4">
    <source>
        <dbReference type="EMBL" id="RKQ33142.1"/>
    </source>
</evidence>
<dbReference type="GO" id="GO:0033072">
    <property type="term" value="P:vancomycin biosynthetic process"/>
    <property type="evidence" value="ECO:0007669"/>
    <property type="project" value="UniProtKB-ARBA"/>
</dbReference>
<dbReference type="GO" id="GO:0008194">
    <property type="term" value="F:UDP-glycosyltransferase activity"/>
    <property type="evidence" value="ECO:0007669"/>
    <property type="project" value="InterPro"/>
</dbReference>
<dbReference type="GO" id="GO:0016758">
    <property type="term" value="F:hexosyltransferase activity"/>
    <property type="evidence" value="ECO:0007669"/>
    <property type="project" value="InterPro"/>
</dbReference>
<keyword evidence="5" id="KW-1185">Reference proteome</keyword>
<dbReference type="AlphaFoldDB" id="A0A495A238"/>
<protein>
    <submittedName>
        <fullName evidence="4">Glycosyltransferase</fullName>
    </submittedName>
</protein>
<feature type="domain" description="Glycosyltransferase family 28 N-terminal" evidence="2">
    <location>
        <begin position="94"/>
        <end position="214"/>
    </location>
</feature>
<proteinExistence type="predicted"/>
<dbReference type="InterPro" id="IPR050426">
    <property type="entry name" value="Glycosyltransferase_28"/>
</dbReference>
<feature type="domain" description="Erythromycin biosynthesis protein CIII-like C-terminal" evidence="3">
    <location>
        <begin position="366"/>
        <end position="476"/>
    </location>
</feature>
<dbReference type="GO" id="GO:0005975">
    <property type="term" value="P:carbohydrate metabolic process"/>
    <property type="evidence" value="ECO:0007669"/>
    <property type="project" value="InterPro"/>
</dbReference>
<dbReference type="Gene3D" id="3.40.50.2000">
    <property type="entry name" value="Glycogen Phosphorylase B"/>
    <property type="match status" value="2"/>
</dbReference>